<dbReference type="AlphaFoldDB" id="A0A5R8ZQB3"/>
<comment type="caution">
    <text evidence="2">The sequence shown here is derived from an EMBL/GenBank/DDBJ whole genome shotgun (WGS) entry which is preliminary data.</text>
</comment>
<dbReference type="InterPro" id="IPR036390">
    <property type="entry name" value="WH_DNA-bd_sf"/>
</dbReference>
<dbReference type="InterPro" id="IPR006199">
    <property type="entry name" value="LexA_DNA-bd_dom"/>
</dbReference>
<dbReference type="InterPro" id="IPR036388">
    <property type="entry name" value="WH-like_DNA-bd_sf"/>
</dbReference>
<dbReference type="GO" id="GO:0006508">
    <property type="term" value="P:proteolysis"/>
    <property type="evidence" value="ECO:0007669"/>
    <property type="project" value="InterPro"/>
</dbReference>
<evidence type="ECO:0000313" key="3">
    <source>
        <dbReference type="Proteomes" id="UP000307510"/>
    </source>
</evidence>
<evidence type="ECO:0000313" key="2">
    <source>
        <dbReference type="EMBL" id="TLP68256.1"/>
    </source>
</evidence>
<reference evidence="3" key="2">
    <citation type="submission" date="2019-06" db="EMBL/GenBank/DDBJ databases">
        <title>AzeR, a transcriptional regulator that responds to azelaic acid in Pseudomonas nitroreducens.</title>
        <authorList>
            <person name="Bez C."/>
            <person name="Javvadi S.G."/>
            <person name="Bertani I."/>
            <person name="Devescovi G."/>
            <person name="Studholme D.J."/>
            <person name="Geller A."/>
            <person name="Levy A."/>
            <person name="Venturi V."/>
        </authorList>
    </citation>
    <scope>NUCLEOTIDE SEQUENCE [LARGE SCALE GENOMIC DNA]</scope>
    <source>
        <strain evidence="3">DSM 9128</strain>
    </source>
</reference>
<sequence length="62" mass="6947">MQDETLGHIRAFWAEKGYAPTVAELAAKAGVRTFAMQNRLDALEDKGHIKRDPKVARSIRLP</sequence>
<organism evidence="2 3">
    <name type="scientific">Pseudomonas nitroreducens</name>
    <dbReference type="NCBI Taxonomy" id="46680"/>
    <lineage>
        <taxon>Bacteria</taxon>
        <taxon>Pseudomonadati</taxon>
        <taxon>Pseudomonadota</taxon>
        <taxon>Gammaproteobacteria</taxon>
        <taxon>Pseudomonadales</taxon>
        <taxon>Pseudomonadaceae</taxon>
        <taxon>Pseudomonas</taxon>
    </lineage>
</organism>
<reference evidence="2 3" key="1">
    <citation type="submission" date="2019-05" db="EMBL/GenBank/DDBJ databases">
        <authorList>
            <person name="Moore K."/>
            <person name="O'Neill P."/>
            <person name="Farbos A."/>
            <person name="Studholme D.J."/>
        </authorList>
    </citation>
    <scope>NUCLEOTIDE SEQUENCE [LARGE SCALE GENOMIC DNA]</scope>
    <source>
        <strain evidence="2 3">DSM 9128</strain>
    </source>
</reference>
<dbReference type="Proteomes" id="UP000307510">
    <property type="component" value="Unassembled WGS sequence"/>
</dbReference>
<accession>A0A5R8ZQB3</accession>
<dbReference type="SUPFAM" id="SSF46785">
    <property type="entry name" value="Winged helix' DNA-binding domain"/>
    <property type="match status" value="1"/>
</dbReference>
<dbReference type="Pfam" id="PF01726">
    <property type="entry name" value="LexA_DNA_bind"/>
    <property type="match status" value="1"/>
</dbReference>
<gene>
    <name evidence="2" type="ORF">FEA48_30575</name>
</gene>
<protein>
    <recommendedName>
        <fullName evidence="1">LexA repressor DNA-binding domain-containing protein</fullName>
    </recommendedName>
</protein>
<dbReference type="Gene3D" id="1.10.10.10">
    <property type="entry name" value="Winged helix-like DNA-binding domain superfamily/Winged helix DNA-binding domain"/>
    <property type="match status" value="1"/>
</dbReference>
<name>A0A5R8ZQB3_PSENT</name>
<proteinExistence type="predicted"/>
<dbReference type="EMBL" id="VASG01000014">
    <property type="protein sequence ID" value="TLP68256.1"/>
    <property type="molecule type" value="Genomic_DNA"/>
</dbReference>
<evidence type="ECO:0000259" key="1">
    <source>
        <dbReference type="Pfam" id="PF01726"/>
    </source>
</evidence>
<dbReference type="GO" id="GO:0004252">
    <property type="term" value="F:serine-type endopeptidase activity"/>
    <property type="evidence" value="ECO:0007669"/>
    <property type="project" value="InterPro"/>
</dbReference>
<feature type="domain" description="LexA repressor DNA-binding" evidence="1">
    <location>
        <begin position="2"/>
        <end position="57"/>
    </location>
</feature>